<comment type="caution">
    <text evidence="2">The sequence shown here is derived from an EMBL/GenBank/DDBJ whole genome shotgun (WGS) entry which is preliminary data.</text>
</comment>
<dbReference type="PANTHER" id="PTHR47791:SF3">
    <property type="entry name" value="MEIOTICALLY UP-REGULATED GENE 191 PROTEIN"/>
    <property type="match status" value="1"/>
</dbReference>
<dbReference type="InterPro" id="IPR005198">
    <property type="entry name" value="Glyco_hydro_76"/>
</dbReference>
<dbReference type="OrthoDB" id="9984024at2759"/>
<dbReference type="Gene3D" id="1.50.10.20">
    <property type="match status" value="1"/>
</dbReference>
<accession>A0A8H5MH44</accession>
<dbReference type="InterPro" id="IPR053169">
    <property type="entry name" value="MUG_Protein"/>
</dbReference>
<reference evidence="2 3" key="1">
    <citation type="journal article" date="2020" name="ISME J.">
        <title>Uncovering the hidden diversity of litter-decomposition mechanisms in mushroom-forming fungi.</title>
        <authorList>
            <person name="Floudas D."/>
            <person name="Bentzer J."/>
            <person name="Ahren D."/>
            <person name="Johansson T."/>
            <person name="Persson P."/>
            <person name="Tunlid A."/>
        </authorList>
    </citation>
    <scope>NUCLEOTIDE SEQUENCE [LARGE SCALE GENOMIC DNA]</scope>
    <source>
        <strain evidence="2 3">CBS 406.79</strain>
    </source>
</reference>
<dbReference type="AlphaFoldDB" id="A0A8H5MH44"/>
<evidence type="ECO:0000256" key="1">
    <source>
        <dbReference type="SAM" id="SignalP"/>
    </source>
</evidence>
<protein>
    <recommendedName>
        <fullName evidence="4">Glycoside hydrolase family 76 protein</fullName>
    </recommendedName>
</protein>
<organism evidence="2 3">
    <name type="scientific">Collybiopsis confluens</name>
    <dbReference type="NCBI Taxonomy" id="2823264"/>
    <lineage>
        <taxon>Eukaryota</taxon>
        <taxon>Fungi</taxon>
        <taxon>Dikarya</taxon>
        <taxon>Basidiomycota</taxon>
        <taxon>Agaricomycotina</taxon>
        <taxon>Agaricomycetes</taxon>
        <taxon>Agaricomycetidae</taxon>
        <taxon>Agaricales</taxon>
        <taxon>Marasmiineae</taxon>
        <taxon>Omphalotaceae</taxon>
        <taxon>Collybiopsis</taxon>
    </lineage>
</organism>
<sequence length="168" mass="17878">MLGSSKKVLPLFASFLVMSAQAANVPRTELHKRAQCAATLSVAESVASTLQAHYYVSSSGMYNGGSLWTDANAVEDLHNLMLGANVDTWSTVGQTSWIGKNALNPSTNWNSIINGANDDAGWIVLALWKIADYKSARGQSATAYLNAAATIYNMVAGQWDDTCGGGVW</sequence>
<dbReference type="Pfam" id="PF03663">
    <property type="entry name" value="Glyco_hydro_76"/>
    <property type="match status" value="1"/>
</dbReference>
<dbReference type="PANTHER" id="PTHR47791">
    <property type="entry name" value="MEIOTICALLY UP-REGULATED GENE 191 PROTEIN"/>
    <property type="match status" value="1"/>
</dbReference>
<evidence type="ECO:0008006" key="4">
    <source>
        <dbReference type="Google" id="ProtNLM"/>
    </source>
</evidence>
<gene>
    <name evidence="2" type="ORF">D9757_000558</name>
</gene>
<keyword evidence="1" id="KW-0732">Signal</keyword>
<name>A0A8H5MH44_9AGAR</name>
<evidence type="ECO:0000313" key="3">
    <source>
        <dbReference type="Proteomes" id="UP000518752"/>
    </source>
</evidence>
<keyword evidence="3" id="KW-1185">Reference proteome</keyword>
<dbReference type="Proteomes" id="UP000518752">
    <property type="component" value="Unassembled WGS sequence"/>
</dbReference>
<dbReference type="EMBL" id="JAACJN010000002">
    <property type="protein sequence ID" value="KAF5393534.1"/>
    <property type="molecule type" value="Genomic_DNA"/>
</dbReference>
<feature type="chain" id="PRO_5034164328" description="Glycoside hydrolase family 76 protein" evidence="1">
    <location>
        <begin position="23"/>
        <end position="168"/>
    </location>
</feature>
<evidence type="ECO:0000313" key="2">
    <source>
        <dbReference type="EMBL" id="KAF5393534.1"/>
    </source>
</evidence>
<feature type="signal peptide" evidence="1">
    <location>
        <begin position="1"/>
        <end position="22"/>
    </location>
</feature>
<proteinExistence type="predicted"/>